<dbReference type="CDD" id="cd03255">
    <property type="entry name" value="ABC_MJ0796_LolCDE_FtsE"/>
    <property type="match status" value="1"/>
</dbReference>
<dbReference type="GO" id="GO:0005524">
    <property type="term" value="F:ATP binding"/>
    <property type="evidence" value="ECO:0007669"/>
    <property type="project" value="UniProtKB-KW"/>
</dbReference>
<dbReference type="InterPro" id="IPR027417">
    <property type="entry name" value="P-loop_NTPase"/>
</dbReference>
<dbReference type="GO" id="GO:0016887">
    <property type="term" value="F:ATP hydrolysis activity"/>
    <property type="evidence" value="ECO:0007669"/>
    <property type="project" value="InterPro"/>
</dbReference>
<proteinExistence type="inferred from homology"/>
<comment type="similarity">
    <text evidence="1">Belongs to the ABC transporter superfamily.</text>
</comment>
<dbReference type="SMART" id="SM00382">
    <property type="entry name" value="AAA"/>
    <property type="match status" value="1"/>
</dbReference>
<name>A0A7W9SGG6_9FIRM</name>
<dbReference type="GeneID" id="85015088"/>
<evidence type="ECO:0000313" key="7">
    <source>
        <dbReference type="Proteomes" id="UP000522163"/>
    </source>
</evidence>
<evidence type="ECO:0000256" key="4">
    <source>
        <dbReference type="ARBA" id="ARBA00022840"/>
    </source>
</evidence>
<evidence type="ECO:0000256" key="1">
    <source>
        <dbReference type="ARBA" id="ARBA00005417"/>
    </source>
</evidence>
<keyword evidence="2" id="KW-0813">Transport</keyword>
<evidence type="ECO:0000256" key="2">
    <source>
        <dbReference type="ARBA" id="ARBA00022448"/>
    </source>
</evidence>
<gene>
    <name evidence="6" type="ORF">HNQ46_001545</name>
</gene>
<dbReference type="InterPro" id="IPR003593">
    <property type="entry name" value="AAA+_ATPase"/>
</dbReference>
<dbReference type="Gene3D" id="3.40.50.300">
    <property type="entry name" value="P-loop containing nucleotide triphosphate hydrolases"/>
    <property type="match status" value="1"/>
</dbReference>
<dbReference type="InterPro" id="IPR003439">
    <property type="entry name" value="ABC_transporter-like_ATP-bd"/>
</dbReference>
<organism evidence="6 7">
    <name type="scientific">Oribacterium sinus</name>
    <dbReference type="NCBI Taxonomy" id="237576"/>
    <lineage>
        <taxon>Bacteria</taxon>
        <taxon>Bacillati</taxon>
        <taxon>Bacillota</taxon>
        <taxon>Clostridia</taxon>
        <taxon>Lachnospirales</taxon>
        <taxon>Lachnospiraceae</taxon>
        <taxon>Oribacterium</taxon>
    </lineage>
</organism>
<comment type="caution">
    <text evidence="6">The sequence shown here is derived from an EMBL/GenBank/DDBJ whole genome shotgun (WGS) entry which is preliminary data.</text>
</comment>
<sequence length="257" mass="28937">MVSHDNNIIIRTEKLCKSFSMKNHSEHILKNIDLEIYERDFTVVMGASGSGKSTLLYMLSGMDNPSLGRVFFRDEEISSKSNNALSDFRRNHCGFVFQQINLIHNLTVLDNVVLSGLLRNKNNAEVMQKAKQLLSMVHIEEKNWDKSPAEISGGEAQRVAVVRAEINEPDILFADEPTGALNSESGCRVLDLLSNIHQQGRSVLMVTHDFNAALRGNRILYLKDGVICGECNLGQYTVDHDKERNIQLDGFLKEMGW</sequence>
<dbReference type="PANTHER" id="PTHR42798">
    <property type="entry name" value="LIPOPROTEIN-RELEASING SYSTEM ATP-BINDING PROTEIN LOLD"/>
    <property type="match status" value="1"/>
</dbReference>
<evidence type="ECO:0000256" key="3">
    <source>
        <dbReference type="ARBA" id="ARBA00022741"/>
    </source>
</evidence>
<keyword evidence="4 6" id="KW-0067">ATP-binding</keyword>
<evidence type="ECO:0000259" key="5">
    <source>
        <dbReference type="PROSITE" id="PS50893"/>
    </source>
</evidence>
<dbReference type="SUPFAM" id="SSF52540">
    <property type="entry name" value="P-loop containing nucleoside triphosphate hydrolases"/>
    <property type="match status" value="1"/>
</dbReference>
<dbReference type="AlphaFoldDB" id="A0A7W9SGG6"/>
<dbReference type="PROSITE" id="PS50893">
    <property type="entry name" value="ABC_TRANSPORTER_2"/>
    <property type="match status" value="1"/>
</dbReference>
<reference evidence="6 7" key="1">
    <citation type="submission" date="2020-08" db="EMBL/GenBank/DDBJ databases">
        <title>Genomic Encyclopedia of Type Strains, Phase IV (KMG-IV): sequencing the most valuable type-strain genomes for metagenomic binning, comparative biology and taxonomic classification.</title>
        <authorList>
            <person name="Goeker M."/>
        </authorList>
    </citation>
    <scope>NUCLEOTIDE SEQUENCE [LARGE SCALE GENOMIC DNA]</scope>
    <source>
        <strain evidence="6 7">DSM 17245</strain>
    </source>
</reference>
<dbReference type="RefSeq" id="WP_183684159.1">
    <property type="nucleotide sequence ID" value="NZ_JACHHH010000007.1"/>
</dbReference>
<feature type="domain" description="ABC transporter" evidence="5">
    <location>
        <begin position="10"/>
        <end position="249"/>
    </location>
</feature>
<protein>
    <submittedName>
        <fullName evidence="6">Putative ABC transport system ATP-binding protein</fullName>
    </submittedName>
</protein>
<dbReference type="InterPro" id="IPR017911">
    <property type="entry name" value="MacB-like_ATP-bd"/>
</dbReference>
<dbReference type="PANTHER" id="PTHR42798:SF7">
    <property type="entry name" value="ALPHA-D-RIBOSE 1-METHYLPHOSPHONATE 5-TRIPHOSPHATE SYNTHASE SUBUNIT PHNL"/>
    <property type="match status" value="1"/>
</dbReference>
<accession>A0A7W9SGG6</accession>
<keyword evidence="3" id="KW-0547">Nucleotide-binding</keyword>
<evidence type="ECO:0000313" key="6">
    <source>
        <dbReference type="EMBL" id="MBB6041562.1"/>
    </source>
</evidence>
<dbReference type="EMBL" id="JACHHH010000007">
    <property type="protein sequence ID" value="MBB6041562.1"/>
    <property type="molecule type" value="Genomic_DNA"/>
</dbReference>
<dbReference type="Proteomes" id="UP000522163">
    <property type="component" value="Unassembled WGS sequence"/>
</dbReference>
<dbReference type="Pfam" id="PF00005">
    <property type="entry name" value="ABC_tran"/>
    <property type="match status" value="1"/>
</dbReference>